<feature type="compositionally biased region" description="Basic and acidic residues" evidence="1">
    <location>
        <begin position="193"/>
        <end position="209"/>
    </location>
</feature>
<protein>
    <recommendedName>
        <fullName evidence="2">DUF4340 domain-containing protein</fullName>
    </recommendedName>
</protein>
<dbReference type="Pfam" id="PF14238">
    <property type="entry name" value="DUF4340"/>
    <property type="match status" value="2"/>
</dbReference>
<evidence type="ECO:0000313" key="4">
    <source>
        <dbReference type="Proteomes" id="UP001429357"/>
    </source>
</evidence>
<dbReference type="InterPro" id="IPR025641">
    <property type="entry name" value="DUF4340"/>
</dbReference>
<feature type="domain" description="DUF4340" evidence="2">
    <location>
        <begin position="70"/>
        <end position="225"/>
    </location>
</feature>
<keyword evidence="4" id="KW-1185">Reference proteome</keyword>
<feature type="compositionally biased region" description="Low complexity" evidence="1">
    <location>
        <begin position="211"/>
        <end position="240"/>
    </location>
</feature>
<evidence type="ECO:0000259" key="2">
    <source>
        <dbReference type="Pfam" id="PF14238"/>
    </source>
</evidence>
<reference evidence="4" key="1">
    <citation type="submission" date="2016-06" db="EMBL/GenBank/DDBJ databases">
        <title>Four novel species of enterococci isolated from chicken manure.</title>
        <authorList>
            <person name="Van Tyne D."/>
        </authorList>
    </citation>
    <scope>NUCLEOTIDE SEQUENCE [LARGE SCALE GENOMIC DNA]</scope>
    <source>
        <strain evidence="4">JM9A</strain>
    </source>
</reference>
<accession>A0ABV0EYY3</accession>
<evidence type="ECO:0000256" key="1">
    <source>
        <dbReference type="SAM" id="MobiDB-lite"/>
    </source>
</evidence>
<feature type="domain" description="DUF4340" evidence="2">
    <location>
        <begin position="267"/>
        <end position="337"/>
    </location>
</feature>
<comment type="caution">
    <text evidence="3">The sequence shown here is derived from an EMBL/GenBank/DDBJ whole genome shotgun (WGS) entry which is preliminary data.</text>
</comment>
<feature type="region of interest" description="Disordered" evidence="1">
    <location>
        <begin position="190"/>
        <end position="243"/>
    </location>
</feature>
<name>A0ABV0EYY3_9ENTE</name>
<dbReference type="Proteomes" id="UP001429357">
    <property type="component" value="Unassembled WGS sequence"/>
</dbReference>
<sequence length="343" mass="37487">MKKYLILIGVFIGLLVAYLLLNSYNEKQTEEATAASEAATITVMALGDPKTLAVTAGNTRLTFEYDGENWVAKGHEKVALAQSQMVRQVASFQEMTANRKLTEDLDEASVYGLDDPSMRFSYTDQEGNVSVLNVGNESTTAGYYYCQVEEDEGLYLISSTDLTSWSTALEDYVEVPALPNVQASAITEITRQSGDEKQTLVASEAKEDTTEASTSESSETVDSTEETTASTTGTEETATSDTEEKDPFAQACYILSYLGLTSCFCADASEADLADLGLAKDSRIQYTYTYQTDTDEERVSQTFYVGSYDSDKAAYYVMLPDDPSVYLVTQTTVEDLAACFTAE</sequence>
<reference evidence="3 4" key="2">
    <citation type="submission" date="2024-02" db="EMBL/GenBank/DDBJ databases">
        <title>The Genome Sequence of Enterococcus diestrammenae JM9A.</title>
        <authorList>
            <person name="Earl A."/>
            <person name="Manson A."/>
            <person name="Gilmore M."/>
            <person name="Sanders J."/>
            <person name="Shea T."/>
            <person name="Howe W."/>
            <person name="Livny J."/>
            <person name="Cuomo C."/>
            <person name="Neafsey D."/>
            <person name="Birren B."/>
        </authorList>
    </citation>
    <scope>NUCLEOTIDE SEQUENCE [LARGE SCALE GENOMIC DNA]</scope>
    <source>
        <strain evidence="3 4">JM9A</strain>
    </source>
</reference>
<proteinExistence type="predicted"/>
<dbReference type="EMBL" id="MAEI02000001">
    <property type="protein sequence ID" value="MEO1781019.1"/>
    <property type="molecule type" value="Genomic_DNA"/>
</dbReference>
<dbReference type="RefSeq" id="WP_161870640.1">
    <property type="nucleotide sequence ID" value="NZ_MAEI02000001.1"/>
</dbReference>
<organism evidence="3 4">
    <name type="scientific">Enterococcus diestrammenae</name>
    <dbReference type="NCBI Taxonomy" id="1155073"/>
    <lineage>
        <taxon>Bacteria</taxon>
        <taxon>Bacillati</taxon>
        <taxon>Bacillota</taxon>
        <taxon>Bacilli</taxon>
        <taxon>Lactobacillales</taxon>
        <taxon>Enterococcaceae</taxon>
        <taxon>Enterococcus</taxon>
    </lineage>
</organism>
<gene>
    <name evidence="3" type="ORF">BAU18_000598</name>
</gene>
<evidence type="ECO:0000313" key="3">
    <source>
        <dbReference type="EMBL" id="MEO1781019.1"/>
    </source>
</evidence>